<dbReference type="PANTHER" id="PTHR47643">
    <property type="entry name" value="TPR DOMAIN PROTEIN (AFU_ORTHOLOGUE AFUA_5G12710)"/>
    <property type="match status" value="1"/>
</dbReference>
<dbReference type="STRING" id="92696.A0A4R0RK88"/>
<dbReference type="OrthoDB" id="5945798at2759"/>
<dbReference type="PANTHER" id="PTHR47643:SF2">
    <property type="entry name" value="TPR DOMAIN PROTEIN (AFU_ORTHOLOGUE AFUA_5G12710)"/>
    <property type="match status" value="1"/>
</dbReference>
<dbReference type="Gene3D" id="2.170.270.10">
    <property type="entry name" value="SET domain"/>
    <property type="match status" value="1"/>
</dbReference>
<keyword evidence="4" id="KW-1185">Reference proteome</keyword>
<evidence type="ECO:0000313" key="4">
    <source>
        <dbReference type="Proteomes" id="UP000292702"/>
    </source>
</evidence>
<reference evidence="3 4" key="1">
    <citation type="submission" date="2018-11" db="EMBL/GenBank/DDBJ databases">
        <title>Genome assembly of Steccherinum ochraceum LE-BIN_3174, the white-rot fungus of the Steccherinaceae family (The Residual Polyporoid clade, Polyporales, Basidiomycota).</title>
        <authorList>
            <person name="Fedorova T.V."/>
            <person name="Glazunova O.A."/>
            <person name="Landesman E.O."/>
            <person name="Moiseenko K.V."/>
            <person name="Psurtseva N.V."/>
            <person name="Savinova O.S."/>
            <person name="Shakhova N.V."/>
            <person name="Tyazhelova T.V."/>
            <person name="Vasina D.V."/>
        </authorList>
    </citation>
    <scope>NUCLEOTIDE SEQUENCE [LARGE SCALE GENOMIC DNA]</scope>
    <source>
        <strain evidence="3 4">LE-BIN_3174</strain>
    </source>
</reference>
<proteinExistence type="predicted"/>
<dbReference type="Gene3D" id="1.25.40.10">
    <property type="entry name" value="Tetratricopeptide repeat domain"/>
    <property type="match status" value="1"/>
</dbReference>
<dbReference type="SUPFAM" id="SSF82199">
    <property type="entry name" value="SET domain"/>
    <property type="match status" value="1"/>
</dbReference>
<dbReference type="InterPro" id="IPR053209">
    <property type="entry name" value="Gramillin-biosynth_MTr"/>
</dbReference>
<dbReference type="PROSITE" id="PS50280">
    <property type="entry name" value="SET"/>
    <property type="match status" value="1"/>
</dbReference>
<dbReference type="InterPro" id="IPR046341">
    <property type="entry name" value="SET_dom_sf"/>
</dbReference>
<evidence type="ECO:0000313" key="3">
    <source>
        <dbReference type="EMBL" id="TCD69090.1"/>
    </source>
</evidence>
<dbReference type="AlphaFoldDB" id="A0A4R0RK88"/>
<feature type="domain" description="SET" evidence="2">
    <location>
        <begin position="405"/>
        <end position="620"/>
    </location>
</feature>
<name>A0A4R0RK88_9APHY</name>
<feature type="region of interest" description="Disordered" evidence="1">
    <location>
        <begin position="508"/>
        <end position="528"/>
    </location>
</feature>
<dbReference type="InterPro" id="IPR011990">
    <property type="entry name" value="TPR-like_helical_dom_sf"/>
</dbReference>
<dbReference type="InterPro" id="IPR001214">
    <property type="entry name" value="SET_dom"/>
</dbReference>
<dbReference type="EMBL" id="RWJN01000049">
    <property type="protein sequence ID" value="TCD69090.1"/>
    <property type="molecule type" value="Genomic_DNA"/>
</dbReference>
<protein>
    <recommendedName>
        <fullName evidence="2">SET domain-containing protein</fullName>
    </recommendedName>
</protein>
<comment type="caution">
    <text evidence="3">The sequence shown here is derived from an EMBL/GenBank/DDBJ whole genome shotgun (WGS) entry which is preliminary data.</text>
</comment>
<gene>
    <name evidence="3" type="ORF">EIP91_008732</name>
</gene>
<evidence type="ECO:0000256" key="1">
    <source>
        <dbReference type="SAM" id="MobiDB-lite"/>
    </source>
</evidence>
<evidence type="ECO:0000259" key="2">
    <source>
        <dbReference type="PROSITE" id="PS50280"/>
    </source>
</evidence>
<dbReference type="Proteomes" id="UP000292702">
    <property type="component" value="Unassembled WGS sequence"/>
</dbReference>
<dbReference type="Pfam" id="PF00856">
    <property type="entry name" value="SET"/>
    <property type="match status" value="1"/>
</dbReference>
<dbReference type="SUPFAM" id="SSF48452">
    <property type="entry name" value="TPR-like"/>
    <property type="match status" value="1"/>
</dbReference>
<organism evidence="3 4">
    <name type="scientific">Steccherinum ochraceum</name>
    <dbReference type="NCBI Taxonomy" id="92696"/>
    <lineage>
        <taxon>Eukaryota</taxon>
        <taxon>Fungi</taxon>
        <taxon>Dikarya</taxon>
        <taxon>Basidiomycota</taxon>
        <taxon>Agaricomycotina</taxon>
        <taxon>Agaricomycetes</taxon>
        <taxon>Polyporales</taxon>
        <taxon>Steccherinaceae</taxon>
        <taxon>Steccherinum</taxon>
    </lineage>
</organism>
<dbReference type="CDD" id="cd20071">
    <property type="entry name" value="SET_SMYD"/>
    <property type="match status" value="1"/>
</dbReference>
<accession>A0A4R0RK88</accession>
<sequence>MDPIPVTMRSMMDHNSPLFERRILTPEIAQHMLSEPTFRTRLERIQEAEQYLARNGPIPSWHENLVWEGMKALKVARKDHEREQTLPPARANEPSREEQLAGMEFSRAHGSNPERLPVLHHTLLGTQPKFSSRRVEELERVNIRQMMMRKRHTGKYLLCRIISKTTIPLSVDFAIEDPEGNTSHVTLSHYPFTLDASVTETDEIFPIGTILAIREPYYKLAVIADLPIVRVDAPTDLVFVDVQSPLRNVAWSTGSIASTSTTRSLVTADSWKARGNEFFKKKQWFCAAIAFSEGLKLNPTAFLLLLNRAAAYLELQWYTSAARDAEAVLAMDIDSDIHKRKAVFRATKAYYFSGKYAEINRLAEVYPEDSDVKSFYVNAPLRLRSSTKGRYDWHELYRQCKGPAPRPDIAPFQGPVEVKIKRIGYSPVGLFVTRNVSAGDLLLVSRPIASYYPDDKPKGTREVFVTYNYLTNYTGKRASYALIDNVVQRLWDDPRVARTLQSIPGGSRFSAATSYPPPEDSSSTYLSHPHKPPCDIDISRLEGLCALNAFQIDNVRNVYKLRSETKVKDPLDDSLALYELPSFCNHSCVPTASKAFFGDVMVLRATRSLKAGDEVTLSYCDVTLPHEERNAFVERKWGAPCDCVLCKADRADRMDVVALRDLESRRPLPGTIAGLERRVLDLDASYDDTPERRRCGIKPEWFVVYTALGLRYRKEAEERNDNRLREKCAEALMNAIAALGLVIKDRCLTGPAQPASNPSQYPVDVKKPTPFPHMCAPTIVQLATALEAAGQRVRGENWSLVAVWVENQWTGTKDSFLEKHGEVIHHFELA</sequence>
<feature type="region of interest" description="Disordered" evidence="1">
    <location>
        <begin position="78"/>
        <end position="99"/>
    </location>
</feature>